<organism evidence="6 7">
    <name type="scientific">Schizopora paradoxa</name>
    <dbReference type="NCBI Taxonomy" id="27342"/>
    <lineage>
        <taxon>Eukaryota</taxon>
        <taxon>Fungi</taxon>
        <taxon>Dikarya</taxon>
        <taxon>Basidiomycota</taxon>
        <taxon>Agaricomycotina</taxon>
        <taxon>Agaricomycetes</taxon>
        <taxon>Hymenochaetales</taxon>
        <taxon>Schizoporaceae</taxon>
        <taxon>Schizopora</taxon>
    </lineage>
</organism>
<dbReference type="EMBL" id="KQ086185">
    <property type="protein sequence ID" value="KLO06719.1"/>
    <property type="molecule type" value="Genomic_DNA"/>
</dbReference>
<dbReference type="CDD" id="cd00683">
    <property type="entry name" value="Trans_IPPS_HH"/>
    <property type="match status" value="1"/>
</dbReference>
<accession>A0A0H2R4F9</accession>
<dbReference type="FunFam" id="1.10.600.10:FF:000023">
    <property type="entry name" value="Squalene synthase"/>
    <property type="match status" value="1"/>
</dbReference>
<dbReference type="SUPFAM" id="SSF48576">
    <property type="entry name" value="Terpenoid synthases"/>
    <property type="match status" value="1"/>
</dbReference>
<keyword evidence="7" id="KW-1185">Reference proteome</keyword>
<feature type="transmembrane region" description="Helical" evidence="5">
    <location>
        <begin position="481"/>
        <end position="507"/>
    </location>
</feature>
<dbReference type="Gene3D" id="1.10.600.10">
    <property type="entry name" value="Farnesyl Diphosphate Synthase"/>
    <property type="match status" value="1"/>
</dbReference>
<protein>
    <recommendedName>
        <fullName evidence="3 5">Squalene synthase</fullName>
        <shortName evidence="5">SQS</shortName>
        <shortName evidence="5">SS</shortName>
        <ecNumber evidence="3 5">2.5.1.21</ecNumber>
    </recommendedName>
</protein>
<dbReference type="GO" id="GO:0005789">
    <property type="term" value="C:endoplasmic reticulum membrane"/>
    <property type="evidence" value="ECO:0007669"/>
    <property type="project" value="TreeGrafter"/>
</dbReference>
<keyword evidence="5" id="KW-0472">Membrane</keyword>
<dbReference type="NCBIfam" id="TIGR01559">
    <property type="entry name" value="squal_synth"/>
    <property type="match status" value="1"/>
</dbReference>
<dbReference type="InterPro" id="IPR002060">
    <property type="entry name" value="Squ/phyt_synthse"/>
</dbReference>
<dbReference type="PROSITE" id="PS01044">
    <property type="entry name" value="SQUALEN_PHYTOEN_SYN_1"/>
    <property type="match status" value="1"/>
</dbReference>
<comment type="catalytic activity">
    <reaction evidence="5">
        <text>2 (2E,6E)-farnesyl diphosphate + NADPH + H(+) = squalene + 2 diphosphate + NADP(+)</text>
        <dbReference type="Rhea" id="RHEA:32295"/>
        <dbReference type="ChEBI" id="CHEBI:15378"/>
        <dbReference type="ChEBI" id="CHEBI:15440"/>
        <dbReference type="ChEBI" id="CHEBI:33019"/>
        <dbReference type="ChEBI" id="CHEBI:57783"/>
        <dbReference type="ChEBI" id="CHEBI:58349"/>
        <dbReference type="ChEBI" id="CHEBI:175763"/>
        <dbReference type="EC" id="2.5.1.21"/>
    </reaction>
</comment>
<comment type="cofactor">
    <cofactor evidence="1 5">
        <name>Mg(2+)</name>
        <dbReference type="ChEBI" id="CHEBI:18420"/>
    </cofactor>
</comment>
<comment type="function">
    <text evidence="5">Catalyzes the condensation of 2 farnesyl pyrophosphate (FPP) moieties to form squalene.</text>
</comment>
<evidence type="ECO:0000313" key="6">
    <source>
        <dbReference type="EMBL" id="KLO06719.1"/>
    </source>
</evidence>
<comment type="catalytic activity">
    <reaction evidence="5">
        <text>2 (2E,6E)-farnesyl diphosphate + NADH + H(+) = squalene + 2 diphosphate + NAD(+)</text>
        <dbReference type="Rhea" id="RHEA:32299"/>
        <dbReference type="ChEBI" id="CHEBI:15378"/>
        <dbReference type="ChEBI" id="CHEBI:15440"/>
        <dbReference type="ChEBI" id="CHEBI:33019"/>
        <dbReference type="ChEBI" id="CHEBI:57540"/>
        <dbReference type="ChEBI" id="CHEBI:57945"/>
        <dbReference type="ChEBI" id="CHEBI:175763"/>
        <dbReference type="EC" id="2.5.1.21"/>
    </reaction>
</comment>
<dbReference type="InParanoid" id="A0A0H2R4F9"/>
<dbReference type="STRING" id="27342.A0A0H2R4F9"/>
<keyword evidence="5" id="KW-1133">Transmembrane helix</keyword>
<name>A0A0H2R4F9_9AGAM</name>
<dbReference type="GO" id="GO:0045338">
    <property type="term" value="P:farnesyl diphosphate metabolic process"/>
    <property type="evidence" value="ECO:0007669"/>
    <property type="project" value="InterPro"/>
</dbReference>
<evidence type="ECO:0000313" key="7">
    <source>
        <dbReference type="Proteomes" id="UP000053477"/>
    </source>
</evidence>
<evidence type="ECO:0000256" key="3">
    <source>
        <dbReference type="ARBA" id="ARBA00012373"/>
    </source>
</evidence>
<dbReference type="SFLD" id="SFLDG01018">
    <property type="entry name" value="Squalene/Phytoene_Synthase_Lik"/>
    <property type="match status" value="1"/>
</dbReference>
<dbReference type="FunCoup" id="A0A0H2R4F9">
    <property type="interactions" value="234"/>
</dbReference>
<dbReference type="Proteomes" id="UP000053477">
    <property type="component" value="Unassembled WGS sequence"/>
</dbReference>
<evidence type="ECO:0000256" key="5">
    <source>
        <dbReference type="RuleBase" id="RU368088"/>
    </source>
</evidence>
<dbReference type="UniPathway" id="UPA00767">
    <property type="reaction ID" value="UER00751"/>
</dbReference>
<comment type="similarity">
    <text evidence="2 5">Belongs to the phytoene/squalene synthase family.</text>
</comment>
<evidence type="ECO:0000256" key="1">
    <source>
        <dbReference type="ARBA" id="ARBA00001946"/>
    </source>
</evidence>
<evidence type="ECO:0000256" key="4">
    <source>
        <dbReference type="ARBA" id="ARBA00022679"/>
    </source>
</evidence>
<dbReference type="PANTHER" id="PTHR11626">
    <property type="entry name" value="FARNESYL-DIPHOSPHATE FARNESYLTRANSFERASE"/>
    <property type="match status" value="1"/>
</dbReference>
<dbReference type="PANTHER" id="PTHR11626:SF2">
    <property type="entry name" value="SQUALENE SYNTHASE"/>
    <property type="match status" value="1"/>
</dbReference>
<dbReference type="EC" id="2.5.1.21" evidence="3 5"/>
<dbReference type="AlphaFoldDB" id="A0A0H2R4F9"/>
<dbReference type="GO" id="GO:0055056">
    <property type="term" value="F:D-glucose transmembrane transporter activity"/>
    <property type="evidence" value="ECO:0007669"/>
    <property type="project" value="UniProtKB-UniRule"/>
</dbReference>
<evidence type="ECO:0000256" key="2">
    <source>
        <dbReference type="ARBA" id="ARBA00006251"/>
    </source>
</evidence>
<proteinExistence type="inferred from homology"/>
<dbReference type="GO" id="GO:0051996">
    <property type="term" value="F:squalene synthase [NAD(P)H] activity"/>
    <property type="evidence" value="ECO:0007669"/>
    <property type="project" value="UniProtKB-UniRule"/>
</dbReference>
<dbReference type="InterPro" id="IPR033904">
    <property type="entry name" value="Trans_IPPS_HH"/>
</dbReference>
<dbReference type="OrthoDB" id="431150at2759"/>
<dbReference type="InterPro" id="IPR019845">
    <property type="entry name" value="Squalene/phytoene_synthase_CS"/>
</dbReference>
<keyword evidence="4 5" id="KW-0808">Transferase</keyword>
<sequence length="511" mass="57917">MGATETLLLLLTRPNEFRQLALFWLWHIPKRDITSVSEYETSGWDRPNMKKCWDFLDMTSRSFSAVIKELDGDLARVICLFYLVLRGLDTVEDDMTIPHETKQTLLRTFHEKILTEGWTFTGSGPREKDRELLVHFDVVVPELLSLPPHYRDVIKDCCKVMGIGMADYAAKAHASGKLGLETIEDLDLYCHYVAGIVGEGCSRIFSASGKEREIIGQQLVLSNDMGLLLQKTNVLRDFREDVDQGRLFWPREIWGTLPTTASDEKKAVVSRTWSAGFSEPTEMYDPKNRQRALWALSAFTLNALNHAVPALDYLSLLRNQTVFNFSSIPQTMAMATLSLCFMNPTVFERNVKIRKGEAANLIMRSTNPREVAIIFRHYARIIHHKASPSDPNFLRISVACGKIEQWYEHRYPSFVTLSTSGSGAQYDSSDLRGKVQVREQEKIRALEFRKRADDILKRTQDGDGVVPPALGPNEDLSTKEVLTYAVGLVLLLIVLGLGIVFGLIWYFDSKA</sequence>
<dbReference type="InterPro" id="IPR008949">
    <property type="entry name" value="Isoprenoid_synthase_dom_sf"/>
</dbReference>
<dbReference type="Pfam" id="PF00494">
    <property type="entry name" value="SQS_PSY"/>
    <property type="match status" value="1"/>
</dbReference>
<dbReference type="InterPro" id="IPR044844">
    <property type="entry name" value="Trans_IPPS_euk-type"/>
</dbReference>
<gene>
    <name evidence="6" type="ORF">SCHPADRAFT_882507</name>
</gene>
<comment type="pathway">
    <text evidence="5">Terpene metabolism; lanosterol biosynthesis; lanosterol from farnesyl diphosphate: step 1/3.</text>
</comment>
<reference evidence="6 7" key="1">
    <citation type="submission" date="2015-04" db="EMBL/GenBank/DDBJ databases">
        <title>Complete genome sequence of Schizopora paradoxa KUC8140, a cosmopolitan wood degrader in East Asia.</title>
        <authorList>
            <consortium name="DOE Joint Genome Institute"/>
            <person name="Min B."/>
            <person name="Park H."/>
            <person name="Jang Y."/>
            <person name="Kim J.-J."/>
            <person name="Kim K.H."/>
            <person name="Pangilinan J."/>
            <person name="Lipzen A."/>
            <person name="Riley R."/>
            <person name="Grigoriev I.V."/>
            <person name="Spatafora J.W."/>
            <person name="Choi I.-G."/>
        </authorList>
    </citation>
    <scope>NUCLEOTIDE SEQUENCE [LARGE SCALE GENOMIC DNA]</scope>
    <source>
        <strain evidence="6 7">KUC8140</strain>
    </source>
</reference>
<dbReference type="InterPro" id="IPR006449">
    <property type="entry name" value="Squal_synth-like"/>
</dbReference>
<keyword evidence="5" id="KW-0812">Transmembrane</keyword>
<dbReference type="GO" id="GO:0006696">
    <property type="term" value="P:ergosterol biosynthetic process"/>
    <property type="evidence" value="ECO:0007669"/>
    <property type="project" value="TreeGrafter"/>
</dbReference>
<dbReference type="SFLD" id="SFLDS00005">
    <property type="entry name" value="Isoprenoid_Synthase_Type_I"/>
    <property type="match status" value="1"/>
</dbReference>